<gene>
    <name evidence="2" type="ORF">HYN69_14540</name>
</gene>
<sequence length="217" mass="22616">MLRLFLPALLACLPLTAPVRAETVTLTPPAAKTPGAVSQFMAAQDLFALGRAQNDPLAVLAAARLSARIKATEADRTPEPKAEALPHSHPDATTMFTAAKALAAEDTGVTDLIARSEAEATLLPTRTLLSSTRGIEGAGSQTYTLPFFAGSLAEIGLLGDGKANLDLTVVVGEETLCLNRDPADRALCSFVLPENASVTVTITNRSETAASYSLLTN</sequence>
<dbReference type="KEGG" id="geh:HYN69_14540"/>
<dbReference type="AlphaFoldDB" id="A0A2S0UP11"/>
<organism evidence="2 3">
    <name type="scientific">Paragemmobacter aquarius</name>
    <dbReference type="NCBI Taxonomy" id="2169400"/>
    <lineage>
        <taxon>Bacteria</taxon>
        <taxon>Pseudomonadati</taxon>
        <taxon>Pseudomonadota</taxon>
        <taxon>Alphaproteobacteria</taxon>
        <taxon>Rhodobacterales</taxon>
        <taxon>Paracoccaceae</taxon>
        <taxon>Paragemmobacter</taxon>
    </lineage>
</organism>
<keyword evidence="1" id="KW-0732">Signal</keyword>
<dbReference type="OrthoDB" id="1092590at2"/>
<dbReference type="Proteomes" id="UP000244496">
    <property type="component" value="Chromosome"/>
</dbReference>
<keyword evidence="3" id="KW-1185">Reference proteome</keyword>
<evidence type="ECO:0000313" key="3">
    <source>
        <dbReference type="Proteomes" id="UP000244496"/>
    </source>
</evidence>
<protein>
    <submittedName>
        <fullName evidence="2">Uncharacterized protein</fullName>
    </submittedName>
</protein>
<dbReference type="EMBL" id="CP028918">
    <property type="protein sequence ID" value="AWB49556.1"/>
    <property type="molecule type" value="Genomic_DNA"/>
</dbReference>
<evidence type="ECO:0000313" key="2">
    <source>
        <dbReference type="EMBL" id="AWB49556.1"/>
    </source>
</evidence>
<feature type="signal peptide" evidence="1">
    <location>
        <begin position="1"/>
        <end position="21"/>
    </location>
</feature>
<dbReference type="RefSeq" id="WP_108436373.1">
    <property type="nucleotide sequence ID" value="NZ_CP028918.1"/>
</dbReference>
<proteinExistence type="predicted"/>
<evidence type="ECO:0000256" key="1">
    <source>
        <dbReference type="SAM" id="SignalP"/>
    </source>
</evidence>
<name>A0A2S0UP11_9RHOB</name>
<accession>A0A2S0UP11</accession>
<feature type="chain" id="PRO_5015521425" evidence="1">
    <location>
        <begin position="22"/>
        <end position="217"/>
    </location>
</feature>
<reference evidence="2 3" key="1">
    <citation type="submission" date="2018-04" db="EMBL/GenBank/DDBJ databases">
        <title>Genome sequencing of Gemmobacter.</title>
        <authorList>
            <person name="Yi H."/>
            <person name="Baek M.-G."/>
        </authorList>
    </citation>
    <scope>NUCLEOTIDE SEQUENCE [LARGE SCALE GENOMIC DNA]</scope>
    <source>
        <strain evidence="2 3">HYN0069</strain>
    </source>
</reference>